<evidence type="ECO:0000256" key="3">
    <source>
        <dbReference type="ARBA" id="ARBA00022517"/>
    </source>
</evidence>
<accession>Q4UIE0</accession>
<evidence type="ECO:0000313" key="7">
    <source>
        <dbReference type="EMBL" id="CAI73149.1"/>
    </source>
</evidence>
<dbReference type="GeneID" id="3863417"/>
<comment type="similarity">
    <text evidence="2 5">Belongs to the RRS1 family.</text>
</comment>
<evidence type="ECO:0000256" key="1">
    <source>
        <dbReference type="ARBA" id="ARBA00004123"/>
    </source>
</evidence>
<feature type="region of interest" description="Disordered" evidence="6">
    <location>
        <begin position="170"/>
        <end position="213"/>
    </location>
</feature>
<dbReference type="FunCoup" id="Q4UIE0">
    <property type="interactions" value="301"/>
</dbReference>
<dbReference type="VEuPathDB" id="PiroplasmaDB:TA06550"/>
<proteinExistence type="inferred from homology"/>
<dbReference type="STRING" id="5874.Q4UIE0"/>
<evidence type="ECO:0000256" key="5">
    <source>
        <dbReference type="RuleBase" id="RU364132"/>
    </source>
</evidence>
<evidence type="ECO:0000256" key="2">
    <source>
        <dbReference type="ARBA" id="ARBA00010077"/>
    </source>
</evidence>
<dbReference type="OrthoDB" id="28455at2759"/>
<comment type="function">
    <text evidence="5">Involved in ribosomal large subunit assembly.</text>
</comment>
<dbReference type="OMA" id="FVHEYKP"/>
<keyword evidence="3 5" id="KW-0690">Ribosome biogenesis</keyword>
<name>Q4UIE0_THEAN</name>
<evidence type="ECO:0000256" key="6">
    <source>
        <dbReference type="SAM" id="MobiDB-lite"/>
    </source>
</evidence>
<sequence>MAYRESSDIQKVDNLDYCLKNLIAIDATPTSTDLLYDENLLKLSCENAQLLVNKIFGLERTITSDGVFADLPSNDEIVMPRVFPLPKPREKTRWEKFAEMKGIKKRKRSRKVFDPTVNDWVPRWGYKSIKKNKVNRPPIMEVKPGDDDNVLDVESAKRSLVKMKQKMRELRNKMEQNSPKDSKSQLKKTLQRVKESTKGCGKHGKVKGKTKVSIKRKPVIQSLKSEKDSYLSSIKKLNL</sequence>
<reference evidence="7 8" key="1">
    <citation type="journal article" date="2005" name="Science">
        <title>Genome of the host-cell transforming parasite Theileria annulata compared with T. parva.</title>
        <authorList>
            <person name="Pain A."/>
            <person name="Renauld H."/>
            <person name="Berriman M."/>
            <person name="Murphy L."/>
            <person name="Yeats C.A."/>
            <person name="Weir W."/>
            <person name="Kerhornou A."/>
            <person name="Aslett M."/>
            <person name="Bishop R."/>
            <person name="Bouchier C."/>
            <person name="Cochet M."/>
            <person name="Coulson R.M.R."/>
            <person name="Cronin A."/>
            <person name="de Villiers E.P."/>
            <person name="Fraser A."/>
            <person name="Fosker N."/>
            <person name="Gardner M."/>
            <person name="Goble A."/>
            <person name="Griffiths-Jones S."/>
            <person name="Harris D.E."/>
            <person name="Katzer F."/>
            <person name="Larke N."/>
            <person name="Lord A."/>
            <person name="Maser P."/>
            <person name="McKellar S."/>
            <person name="Mooney P."/>
            <person name="Morton F."/>
            <person name="Nene V."/>
            <person name="O'Neil S."/>
            <person name="Price C."/>
            <person name="Quail M.A."/>
            <person name="Rabbinowitsch E."/>
            <person name="Rawlings N.D."/>
            <person name="Rutter S."/>
            <person name="Saunders D."/>
            <person name="Seeger K."/>
            <person name="Shah T."/>
            <person name="Squares R."/>
            <person name="Squares S."/>
            <person name="Tivey A."/>
            <person name="Walker A.R."/>
            <person name="Woodward J."/>
            <person name="Dobbelaere D.A.E."/>
            <person name="Langsley G."/>
            <person name="Rajandream M.A."/>
            <person name="McKeever D."/>
            <person name="Shiels B."/>
            <person name="Tait A."/>
            <person name="Barrell B.G."/>
            <person name="Hall N."/>
        </authorList>
    </citation>
    <scope>NUCLEOTIDE SEQUENCE [LARGE SCALE GENOMIC DNA]</scope>
    <source>
        <strain evidence="8">Ankara</strain>
    </source>
</reference>
<dbReference type="InParanoid" id="Q4UIE0"/>
<protein>
    <recommendedName>
        <fullName evidence="5">Ribosome biogenesis regulatory protein</fullName>
    </recommendedName>
</protein>
<dbReference type="GO" id="GO:0042254">
    <property type="term" value="P:ribosome biogenesis"/>
    <property type="evidence" value="ECO:0007669"/>
    <property type="project" value="UniProtKB-KW"/>
</dbReference>
<dbReference type="InterPro" id="IPR007023">
    <property type="entry name" value="Ribosom_reg"/>
</dbReference>
<dbReference type="KEGG" id="tan:TA06550"/>
<feature type="compositionally biased region" description="Basic residues" evidence="6">
    <location>
        <begin position="200"/>
        <end position="213"/>
    </location>
</feature>
<evidence type="ECO:0000313" key="8">
    <source>
        <dbReference type="Proteomes" id="UP000001950"/>
    </source>
</evidence>
<keyword evidence="4 5" id="KW-0539">Nucleus</keyword>
<dbReference type="AlphaFoldDB" id="Q4UIE0"/>
<gene>
    <name evidence="7" type="ORF">TA06550</name>
</gene>
<evidence type="ECO:0000256" key="4">
    <source>
        <dbReference type="ARBA" id="ARBA00023242"/>
    </source>
</evidence>
<dbReference type="EMBL" id="CR940347">
    <property type="protein sequence ID" value="CAI73149.1"/>
    <property type="molecule type" value="Genomic_DNA"/>
</dbReference>
<dbReference type="RefSeq" id="XP_953827.1">
    <property type="nucleotide sequence ID" value="XM_948734.1"/>
</dbReference>
<keyword evidence="8" id="KW-1185">Reference proteome</keyword>
<comment type="subcellular location">
    <subcellularLocation>
        <location evidence="1 5">Nucleus</location>
    </subcellularLocation>
</comment>
<dbReference type="Pfam" id="PF04939">
    <property type="entry name" value="RRS1"/>
    <property type="match status" value="1"/>
</dbReference>
<dbReference type="Proteomes" id="UP000001950">
    <property type="component" value="Chromosome 1"/>
</dbReference>
<feature type="compositionally biased region" description="Basic and acidic residues" evidence="6">
    <location>
        <begin position="170"/>
        <end position="184"/>
    </location>
</feature>
<organism evidence="7 8">
    <name type="scientific">Theileria annulata</name>
    <dbReference type="NCBI Taxonomy" id="5874"/>
    <lineage>
        <taxon>Eukaryota</taxon>
        <taxon>Sar</taxon>
        <taxon>Alveolata</taxon>
        <taxon>Apicomplexa</taxon>
        <taxon>Aconoidasida</taxon>
        <taxon>Piroplasmida</taxon>
        <taxon>Theileriidae</taxon>
        <taxon>Theileria</taxon>
    </lineage>
</organism>
<dbReference type="GO" id="GO:0005634">
    <property type="term" value="C:nucleus"/>
    <property type="evidence" value="ECO:0007669"/>
    <property type="project" value="UniProtKB-SubCell"/>
</dbReference>
<dbReference type="eggNOG" id="KOG1765">
    <property type="taxonomic scope" value="Eukaryota"/>
</dbReference>